<organism evidence="2 3">
    <name type="scientific">Portunus trituberculatus</name>
    <name type="common">Swimming crab</name>
    <name type="synonym">Neptunus trituberculatus</name>
    <dbReference type="NCBI Taxonomy" id="210409"/>
    <lineage>
        <taxon>Eukaryota</taxon>
        <taxon>Metazoa</taxon>
        <taxon>Ecdysozoa</taxon>
        <taxon>Arthropoda</taxon>
        <taxon>Crustacea</taxon>
        <taxon>Multicrustacea</taxon>
        <taxon>Malacostraca</taxon>
        <taxon>Eumalacostraca</taxon>
        <taxon>Eucarida</taxon>
        <taxon>Decapoda</taxon>
        <taxon>Pleocyemata</taxon>
        <taxon>Brachyura</taxon>
        <taxon>Eubrachyura</taxon>
        <taxon>Portunoidea</taxon>
        <taxon>Portunidae</taxon>
        <taxon>Portuninae</taxon>
        <taxon>Portunus</taxon>
    </lineage>
</organism>
<feature type="compositionally biased region" description="Polar residues" evidence="1">
    <location>
        <begin position="58"/>
        <end position="67"/>
    </location>
</feature>
<feature type="region of interest" description="Disordered" evidence="1">
    <location>
        <begin position="46"/>
        <end position="84"/>
    </location>
</feature>
<feature type="region of interest" description="Disordered" evidence="1">
    <location>
        <begin position="21"/>
        <end position="40"/>
    </location>
</feature>
<keyword evidence="3" id="KW-1185">Reference proteome</keyword>
<evidence type="ECO:0000256" key="1">
    <source>
        <dbReference type="SAM" id="MobiDB-lite"/>
    </source>
</evidence>
<dbReference type="AlphaFoldDB" id="A0A5B7DZT8"/>
<accession>A0A5B7DZT8</accession>
<evidence type="ECO:0000313" key="2">
    <source>
        <dbReference type="EMBL" id="MPC27251.1"/>
    </source>
</evidence>
<name>A0A5B7DZT8_PORTR</name>
<comment type="caution">
    <text evidence="2">The sequence shown here is derived from an EMBL/GenBank/DDBJ whole genome shotgun (WGS) entry which is preliminary data.</text>
</comment>
<gene>
    <name evidence="2" type="ORF">E2C01_020419</name>
</gene>
<dbReference type="EMBL" id="VSRR010001714">
    <property type="protein sequence ID" value="MPC27251.1"/>
    <property type="molecule type" value="Genomic_DNA"/>
</dbReference>
<sequence length="107" mass="11594">MRRGLKSVSHLRAMRSYHPEYPRFSTMNGFPSPLPDILTTSTPLRQECAPYNPRPPTSAMTPSTSHTDAPLPPAPPASPSRSVTVSAAILSVEEEEVEEDLPVEGPA</sequence>
<dbReference type="Proteomes" id="UP000324222">
    <property type="component" value="Unassembled WGS sequence"/>
</dbReference>
<protein>
    <submittedName>
        <fullName evidence="2">Uncharacterized protein</fullName>
    </submittedName>
</protein>
<reference evidence="2 3" key="1">
    <citation type="submission" date="2019-05" db="EMBL/GenBank/DDBJ databases">
        <title>Another draft genome of Portunus trituberculatus and its Hox gene families provides insights of decapod evolution.</title>
        <authorList>
            <person name="Jeong J.-H."/>
            <person name="Song I."/>
            <person name="Kim S."/>
            <person name="Choi T."/>
            <person name="Kim D."/>
            <person name="Ryu S."/>
            <person name="Kim W."/>
        </authorList>
    </citation>
    <scope>NUCLEOTIDE SEQUENCE [LARGE SCALE GENOMIC DNA]</scope>
    <source>
        <tissue evidence="2">Muscle</tissue>
    </source>
</reference>
<evidence type="ECO:0000313" key="3">
    <source>
        <dbReference type="Proteomes" id="UP000324222"/>
    </source>
</evidence>
<proteinExistence type="predicted"/>